<dbReference type="Gene3D" id="3.40.630.10">
    <property type="entry name" value="Zn peptidases"/>
    <property type="match status" value="2"/>
</dbReference>
<evidence type="ECO:0000313" key="13">
    <source>
        <dbReference type="EMBL" id="QTX32350.1"/>
    </source>
</evidence>
<evidence type="ECO:0000256" key="3">
    <source>
        <dbReference type="ARBA" id="ARBA00005130"/>
    </source>
</evidence>
<dbReference type="SUPFAM" id="SSF53187">
    <property type="entry name" value="Zn-dependent exopeptidases"/>
    <property type="match status" value="1"/>
</dbReference>
<evidence type="ECO:0000256" key="7">
    <source>
        <dbReference type="ARBA" id="ARBA00022723"/>
    </source>
</evidence>
<evidence type="ECO:0000256" key="8">
    <source>
        <dbReference type="ARBA" id="ARBA00022801"/>
    </source>
</evidence>
<comment type="cofactor">
    <cofactor evidence="2">
        <name>Zn(2+)</name>
        <dbReference type="ChEBI" id="CHEBI:29105"/>
    </cofactor>
</comment>
<comment type="cofactor">
    <cofactor evidence="1">
        <name>Co(2+)</name>
        <dbReference type="ChEBI" id="CHEBI:48828"/>
    </cofactor>
</comment>
<dbReference type="InterPro" id="IPR011650">
    <property type="entry name" value="Peptidase_M20_dimer"/>
</dbReference>
<dbReference type="Gene3D" id="3.30.70.360">
    <property type="match status" value="1"/>
</dbReference>
<comment type="similarity">
    <text evidence="4">Belongs to the peptidase M20A family.</text>
</comment>
<keyword evidence="7" id="KW-0479">Metal-binding</keyword>
<dbReference type="GO" id="GO:0009014">
    <property type="term" value="F:succinyl-diaminopimelate desuccinylase activity"/>
    <property type="evidence" value="ECO:0007669"/>
    <property type="project" value="UniProtKB-EC"/>
</dbReference>
<dbReference type="RefSeq" id="WP_274373578.1">
    <property type="nucleotide sequence ID" value="NZ_CP072943.1"/>
</dbReference>
<evidence type="ECO:0000256" key="2">
    <source>
        <dbReference type="ARBA" id="ARBA00001947"/>
    </source>
</evidence>
<evidence type="ECO:0000256" key="9">
    <source>
        <dbReference type="ARBA" id="ARBA00022833"/>
    </source>
</evidence>
<evidence type="ECO:0000256" key="5">
    <source>
        <dbReference type="ARBA" id="ARBA00011921"/>
    </source>
</evidence>
<name>A0A9Q7EXC0_9BACT</name>
<dbReference type="AlphaFoldDB" id="A0A9Q7EXC0"/>
<keyword evidence="10" id="KW-0170">Cobalt</keyword>
<dbReference type="NCBIfam" id="TIGR01910">
    <property type="entry name" value="DapE-ArgE"/>
    <property type="match status" value="1"/>
</dbReference>
<dbReference type="GO" id="GO:0046872">
    <property type="term" value="F:metal ion binding"/>
    <property type="evidence" value="ECO:0007669"/>
    <property type="project" value="UniProtKB-KW"/>
</dbReference>
<accession>A0A9Q7EXC0</accession>
<comment type="pathway">
    <text evidence="3">Amino-acid biosynthesis; L-lysine biosynthesis via DAP pathway; LL-2,6-diaminopimelate from (S)-tetrahydrodipicolinate (succinylase route): step 3/3.</text>
</comment>
<organism evidence="13 14">
    <name type="scientific">Aminithiophilus ramosus</name>
    <dbReference type="NCBI Taxonomy" id="3029084"/>
    <lineage>
        <taxon>Bacteria</taxon>
        <taxon>Thermotogati</taxon>
        <taxon>Synergistota</taxon>
        <taxon>Synergistia</taxon>
        <taxon>Synergistales</taxon>
        <taxon>Aminithiophilaceae</taxon>
        <taxon>Aminithiophilus</taxon>
    </lineage>
</organism>
<evidence type="ECO:0000256" key="1">
    <source>
        <dbReference type="ARBA" id="ARBA00001941"/>
    </source>
</evidence>
<comment type="catalytic activity">
    <reaction evidence="11">
        <text>N-succinyl-(2S,6S)-2,6-diaminopimelate + H2O = (2S,6S)-2,6-diaminopimelate + succinate</text>
        <dbReference type="Rhea" id="RHEA:22608"/>
        <dbReference type="ChEBI" id="CHEBI:15377"/>
        <dbReference type="ChEBI" id="CHEBI:30031"/>
        <dbReference type="ChEBI" id="CHEBI:57609"/>
        <dbReference type="ChEBI" id="CHEBI:58087"/>
        <dbReference type="EC" id="3.5.1.18"/>
    </reaction>
</comment>
<evidence type="ECO:0000313" key="14">
    <source>
        <dbReference type="Proteomes" id="UP000671879"/>
    </source>
</evidence>
<keyword evidence="8" id="KW-0378">Hydrolase</keyword>
<proteinExistence type="inferred from homology"/>
<dbReference type="PROSITE" id="PS00758">
    <property type="entry name" value="ARGE_DAPE_CPG2_1"/>
    <property type="match status" value="1"/>
</dbReference>
<dbReference type="InterPro" id="IPR010182">
    <property type="entry name" value="ArgE/DapE"/>
</dbReference>
<evidence type="ECO:0000256" key="10">
    <source>
        <dbReference type="ARBA" id="ARBA00023285"/>
    </source>
</evidence>
<dbReference type="InterPro" id="IPR001261">
    <property type="entry name" value="ArgE/DapE_CS"/>
</dbReference>
<dbReference type="CDD" id="cd08659">
    <property type="entry name" value="M20_ArgE_DapE-like"/>
    <property type="match status" value="1"/>
</dbReference>
<feature type="domain" description="Peptidase M20 dimerisation" evidence="12">
    <location>
        <begin position="186"/>
        <end position="291"/>
    </location>
</feature>
<evidence type="ECO:0000256" key="4">
    <source>
        <dbReference type="ARBA" id="ARBA00006247"/>
    </source>
</evidence>
<evidence type="ECO:0000256" key="6">
    <source>
        <dbReference type="ARBA" id="ARBA00016853"/>
    </source>
</evidence>
<dbReference type="SUPFAM" id="SSF55031">
    <property type="entry name" value="Bacterial exopeptidase dimerisation domain"/>
    <property type="match status" value="1"/>
</dbReference>
<dbReference type="Pfam" id="PF07687">
    <property type="entry name" value="M20_dimer"/>
    <property type="match status" value="1"/>
</dbReference>
<dbReference type="InterPro" id="IPR002933">
    <property type="entry name" value="Peptidase_M20"/>
</dbReference>
<dbReference type="Pfam" id="PF01546">
    <property type="entry name" value="Peptidase_M20"/>
    <property type="match status" value="1"/>
</dbReference>
<dbReference type="KEGG" id="aram:KAR29_13795"/>
<keyword evidence="14" id="KW-1185">Reference proteome</keyword>
<evidence type="ECO:0000256" key="11">
    <source>
        <dbReference type="ARBA" id="ARBA00051301"/>
    </source>
</evidence>
<dbReference type="InterPro" id="IPR036264">
    <property type="entry name" value="Bact_exopeptidase_dim_dom"/>
</dbReference>
<evidence type="ECO:0000259" key="12">
    <source>
        <dbReference type="Pfam" id="PF07687"/>
    </source>
</evidence>
<gene>
    <name evidence="13" type="ORF">KAR29_13795</name>
</gene>
<reference evidence="14" key="1">
    <citation type="submission" date="2021-04" db="EMBL/GenBank/DDBJ databases">
        <title>A novel Synergistetes isolate from a pyrite-forming mixed culture.</title>
        <authorList>
            <person name="Bunk B."/>
            <person name="Sproer C."/>
            <person name="Spring S."/>
            <person name="Pester M."/>
        </authorList>
    </citation>
    <scope>NUCLEOTIDE SEQUENCE [LARGE SCALE GENOMIC DNA]</scope>
    <source>
        <strain evidence="14">J.5.4.2-T.3.5.2</strain>
    </source>
</reference>
<dbReference type="Proteomes" id="UP000671879">
    <property type="component" value="Chromosome"/>
</dbReference>
<dbReference type="EMBL" id="CP072943">
    <property type="protein sequence ID" value="QTX32350.1"/>
    <property type="molecule type" value="Genomic_DNA"/>
</dbReference>
<keyword evidence="9" id="KW-0862">Zinc</keyword>
<protein>
    <recommendedName>
        <fullName evidence="6">Probable succinyl-diaminopimelate desuccinylase</fullName>
        <ecNumber evidence="5">3.5.1.18</ecNumber>
    </recommendedName>
</protein>
<sequence length="402" mass="43573">MKNRKEALQAALSCLDETSLLDLTRKLIAIPSHHGLENPEREMAAYLERFLAEAGLTVCRRLTAGGRFNVIATLGKNRSPEKTLMLNGHMDTVGVENMKGDPFSGEIVDGKIFGRGSVDMKAALASMIHAVLAVKEAGIPLEGQVVFAGVADEELWNAGTRDLVARGPRTKYAIVGEPTGLRIDHGHRALEWIEIVIRGRAAHGGTPERGVNAIEKAGKLLRILCDELLPAINERTHPITGPSTLNLGQIFGGTQPSTVAGECVIRLDRRWIPGESTESVLDELREIIRRLREDDPDYDGDVRNMRDMAMNTVGQPPLLTAPDSPLVRRLSEALSRFGPSPRLGAFPGWTDGGILSSAGGIETVVFGPGDLSVAHSDREFCPVDEVIRSCPVYISTLLDLCL</sequence>
<dbReference type="PANTHER" id="PTHR43808">
    <property type="entry name" value="ACETYLORNITHINE DEACETYLASE"/>
    <property type="match status" value="1"/>
</dbReference>
<dbReference type="InterPro" id="IPR050072">
    <property type="entry name" value="Peptidase_M20A"/>
</dbReference>
<dbReference type="EC" id="3.5.1.18" evidence="5"/>